<sequence length="885" mass="95450">MTLLASLDARAATSHAALLDAISTIANPATRKIEGAAESAQHRALDAARHVKFLRLNAIAETRFLADAASAAQRRVQHELAAVRARLGQSAAESHGVAESDSLEAIASEFDALLDAPENSANDYGVAPAAVAPAVSSTDTAKLSNGHKGNVASTTQVDRAGVEPVQTAAASSLASQAPSLTATPATPARLVFTNDITTSPLTPLPSDLDHDGVLGLTPAPTKPHSSTPDLHQPLDAAKSPEPEQEFFTPPPFAESSLLPEASITTNAPTNTTTKAPSVDTNDGFVAGKTNGHTRLPADSQTKSAPESSDTPPNAANVMKQIAADHAVSENATGPILAMEADNSGENQAEKPDAVTSQVSNQTENQQSNGSDVPASNVSARESNDIISSKDTHKNSPSRSVVEVADLEDTEPTSIPDVNRTTRTRAGNNLAKNSLVDLPSVDDAKLARVADNNSSGQAEPISQRRSRRTKPDEDAKKNPVSRAWQKLNELVGPHYASSFVKHRIERHQLPADVAFPIIEQAQSWEQLVEGLKSEVAKRLPGFNPDEKDEFDRVWEKRNRRKAVNKGHELEQKSKLEKTTVTAASKSKKNGSKNENVVSSSKEPSLGPDADQTPIHVPGKRGRPKGSTAENRKHKKQKKEPESGKSDEPEPVEVHVKDDNPQAKVKAKSTPTKSRPTRTTRQSDAKAVKEETPAEVESDNLSSAAIKTKPNTRSSTKSQAKPTPEPSPKPTPKPTSKSTPKSTPTASSKSNSKSKSKEKAEPETEPNNEFYEASDTLYCICQRPSFGQMVACDWEGCPYEWYHLLCLKMRRPPPQGKWYCPHCVELHGPPPTLEQEQAEEEARKRQEAEEQQKAAAARAKRSHKKAQRPINKTEPPAEPLRRSLRKR</sequence>
<feature type="compositionally biased region" description="Basic and acidic residues" evidence="5">
    <location>
        <begin position="381"/>
        <end position="393"/>
    </location>
</feature>
<name>A0A0J9XHX2_GEOCN</name>
<dbReference type="SUPFAM" id="SSF57903">
    <property type="entry name" value="FYVE/PHD zinc finger"/>
    <property type="match status" value="1"/>
</dbReference>
<feature type="compositionally biased region" description="Polar residues" evidence="5">
    <location>
        <begin position="298"/>
        <end position="313"/>
    </location>
</feature>
<dbReference type="InterPro" id="IPR019787">
    <property type="entry name" value="Znf_PHD-finger"/>
</dbReference>
<evidence type="ECO:0000256" key="5">
    <source>
        <dbReference type="SAM" id="MobiDB-lite"/>
    </source>
</evidence>
<dbReference type="Gene3D" id="3.30.40.10">
    <property type="entry name" value="Zinc/RING finger domain, C3HC4 (zinc finger)"/>
    <property type="match status" value="1"/>
</dbReference>
<dbReference type="InterPro" id="IPR001965">
    <property type="entry name" value="Znf_PHD"/>
</dbReference>
<feature type="compositionally biased region" description="Low complexity" evidence="5">
    <location>
        <begin position="732"/>
        <end position="751"/>
    </location>
</feature>
<gene>
    <name evidence="7" type="ORF">BN980_GECA17s01616g</name>
</gene>
<evidence type="ECO:0000313" key="7">
    <source>
        <dbReference type="EMBL" id="CDO56892.1"/>
    </source>
</evidence>
<feature type="region of interest" description="Disordered" evidence="5">
    <location>
        <begin position="215"/>
        <end position="425"/>
    </location>
</feature>
<keyword evidence="8" id="KW-1185">Reference proteome</keyword>
<feature type="compositionally biased region" description="Basic and acidic residues" evidence="5">
    <location>
        <begin position="637"/>
        <end position="659"/>
    </location>
</feature>
<protein>
    <recommendedName>
        <fullName evidence="6">PHD-type domain-containing protein</fullName>
    </recommendedName>
</protein>
<feature type="compositionally biased region" description="Polar residues" evidence="5">
    <location>
        <begin position="697"/>
        <end position="717"/>
    </location>
</feature>
<dbReference type="OrthoDB" id="5411773at2759"/>
<dbReference type="GO" id="GO:0008270">
    <property type="term" value="F:zinc ion binding"/>
    <property type="evidence" value="ECO:0007669"/>
    <property type="project" value="UniProtKB-KW"/>
</dbReference>
<feature type="compositionally biased region" description="Pro residues" evidence="5">
    <location>
        <begin position="721"/>
        <end position="731"/>
    </location>
</feature>
<feature type="region of interest" description="Disordered" evidence="5">
    <location>
        <begin position="447"/>
        <end position="480"/>
    </location>
</feature>
<feature type="region of interest" description="Disordered" evidence="5">
    <location>
        <begin position="556"/>
        <end position="767"/>
    </location>
</feature>
<feature type="compositionally biased region" description="Polar residues" evidence="5">
    <location>
        <begin position="354"/>
        <end position="380"/>
    </location>
</feature>
<feature type="compositionally biased region" description="Basic and acidic residues" evidence="5">
    <location>
        <begin position="838"/>
        <end position="850"/>
    </location>
</feature>
<keyword evidence="3" id="KW-0862">Zinc</keyword>
<dbReference type="PROSITE" id="PS01359">
    <property type="entry name" value="ZF_PHD_1"/>
    <property type="match status" value="1"/>
</dbReference>
<dbReference type="InterPro" id="IPR019786">
    <property type="entry name" value="Zinc_finger_PHD-type_CS"/>
</dbReference>
<feature type="compositionally biased region" description="Basic and acidic residues" evidence="5">
    <location>
        <begin position="564"/>
        <end position="576"/>
    </location>
</feature>
<feature type="compositionally biased region" description="Basic residues" evidence="5">
    <location>
        <begin position="856"/>
        <end position="865"/>
    </location>
</feature>
<evidence type="ECO:0000256" key="2">
    <source>
        <dbReference type="ARBA" id="ARBA00022771"/>
    </source>
</evidence>
<accession>A0A0J9XHX2</accession>
<proteinExistence type="predicted"/>
<evidence type="ECO:0000313" key="8">
    <source>
        <dbReference type="Proteomes" id="UP000242525"/>
    </source>
</evidence>
<organism evidence="7 8">
    <name type="scientific">Geotrichum candidum</name>
    <name type="common">Oospora lactis</name>
    <name type="synonym">Dipodascus geotrichum</name>
    <dbReference type="NCBI Taxonomy" id="1173061"/>
    <lineage>
        <taxon>Eukaryota</taxon>
        <taxon>Fungi</taxon>
        <taxon>Dikarya</taxon>
        <taxon>Ascomycota</taxon>
        <taxon>Saccharomycotina</taxon>
        <taxon>Dipodascomycetes</taxon>
        <taxon>Dipodascales</taxon>
        <taxon>Dipodascaceae</taxon>
        <taxon>Geotrichum</taxon>
    </lineage>
</organism>
<evidence type="ECO:0000256" key="3">
    <source>
        <dbReference type="ARBA" id="ARBA00022833"/>
    </source>
</evidence>
<evidence type="ECO:0000259" key="6">
    <source>
        <dbReference type="PROSITE" id="PS50016"/>
    </source>
</evidence>
<dbReference type="CDD" id="cd15505">
    <property type="entry name" value="PHD_ING"/>
    <property type="match status" value="1"/>
</dbReference>
<dbReference type="InterPro" id="IPR013083">
    <property type="entry name" value="Znf_RING/FYVE/PHD"/>
</dbReference>
<feature type="compositionally biased region" description="Low complexity" evidence="5">
    <location>
        <begin position="591"/>
        <end position="601"/>
    </location>
</feature>
<feature type="compositionally biased region" description="Low complexity" evidence="5">
    <location>
        <begin position="264"/>
        <end position="276"/>
    </location>
</feature>
<keyword evidence="2 4" id="KW-0863">Zinc-finger</keyword>
<dbReference type="PROSITE" id="PS50016">
    <property type="entry name" value="ZF_PHD_2"/>
    <property type="match status" value="1"/>
</dbReference>
<feature type="domain" description="PHD-type" evidence="6">
    <location>
        <begin position="774"/>
        <end position="824"/>
    </location>
</feature>
<feature type="region of interest" description="Disordered" evidence="5">
    <location>
        <begin position="827"/>
        <end position="885"/>
    </location>
</feature>
<dbReference type="SMART" id="SM00249">
    <property type="entry name" value="PHD"/>
    <property type="match status" value="1"/>
</dbReference>
<dbReference type="EMBL" id="CCBN010000017">
    <property type="protein sequence ID" value="CDO56892.1"/>
    <property type="molecule type" value="Genomic_DNA"/>
</dbReference>
<dbReference type="STRING" id="1173061.A0A0J9XHX2"/>
<reference evidence="7" key="1">
    <citation type="submission" date="2014-03" db="EMBL/GenBank/DDBJ databases">
        <authorList>
            <person name="Casaregola S."/>
        </authorList>
    </citation>
    <scope>NUCLEOTIDE SEQUENCE [LARGE SCALE GENOMIC DNA]</scope>
    <source>
        <strain evidence="7">CLIB 918</strain>
    </source>
</reference>
<dbReference type="InterPro" id="IPR011011">
    <property type="entry name" value="Znf_FYVE_PHD"/>
</dbReference>
<comment type="caution">
    <text evidence="7">The sequence shown here is derived from an EMBL/GenBank/DDBJ whole genome shotgun (WGS) entry which is preliminary data.</text>
</comment>
<evidence type="ECO:0000256" key="1">
    <source>
        <dbReference type="ARBA" id="ARBA00022723"/>
    </source>
</evidence>
<dbReference type="AlphaFoldDB" id="A0A0J9XHX2"/>
<keyword evidence="1" id="KW-0479">Metal-binding</keyword>
<feature type="compositionally biased region" description="Basic and acidic residues" evidence="5">
    <location>
        <begin position="679"/>
        <end position="690"/>
    </location>
</feature>
<evidence type="ECO:0000256" key="4">
    <source>
        <dbReference type="PROSITE-ProRule" id="PRU00146"/>
    </source>
</evidence>
<feature type="compositionally biased region" description="Low complexity" evidence="5">
    <location>
        <begin position="666"/>
        <end position="678"/>
    </location>
</feature>
<dbReference type="Proteomes" id="UP000242525">
    <property type="component" value="Unassembled WGS sequence"/>
</dbReference>